<dbReference type="Proteomes" id="UP000724874">
    <property type="component" value="Unassembled WGS sequence"/>
</dbReference>
<sequence length="123" mass="14117">MSSTVEENVTKASDGCRKGPKARKSDIRMCLGWQEFLDLLAEHKLAAFELDAEIGLEDFTQCTEDGDISTMVKLIADEVWKVTGYRFVYKKREKSQTSDHIKMFTFYCAQLHGEEAKQRLDPM</sequence>
<organism evidence="2 3">
    <name type="scientific">Gymnopilus junonius</name>
    <name type="common">Spectacular rustgill mushroom</name>
    <name type="synonym">Gymnopilus spectabilis subsp. junonius</name>
    <dbReference type="NCBI Taxonomy" id="109634"/>
    <lineage>
        <taxon>Eukaryota</taxon>
        <taxon>Fungi</taxon>
        <taxon>Dikarya</taxon>
        <taxon>Basidiomycota</taxon>
        <taxon>Agaricomycotina</taxon>
        <taxon>Agaricomycetes</taxon>
        <taxon>Agaricomycetidae</taxon>
        <taxon>Agaricales</taxon>
        <taxon>Agaricineae</taxon>
        <taxon>Hymenogastraceae</taxon>
        <taxon>Gymnopilus</taxon>
    </lineage>
</organism>
<reference evidence="2" key="1">
    <citation type="submission" date="2020-11" db="EMBL/GenBank/DDBJ databases">
        <authorList>
            <consortium name="DOE Joint Genome Institute"/>
            <person name="Ahrendt S."/>
            <person name="Riley R."/>
            <person name="Andreopoulos W."/>
            <person name="LaButti K."/>
            <person name="Pangilinan J."/>
            <person name="Ruiz-duenas F.J."/>
            <person name="Barrasa J.M."/>
            <person name="Sanchez-Garcia M."/>
            <person name="Camarero S."/>
            <person name="Miyauchi S."/>
            <person name="Serrano A."/>
            <person name="Linde D."/>
            <person name="Babiker R."/>
            <person name="Drula E."/>
            <person name="Ayuso-Fernandez I."/>
            <person name="Pacheco R."/>
            <person name="Padilla G."/>
            <person name="Ferreira P."/>
            <person name="Barriuso J."/>
            <person name="Kellner H."/>
            <person name="Castanera R."/>
            <person name="Alfaro M."/>
            <person name="Ramirez L."/>
            <person name="Pisabarro A.G."/>
            <person name="Kuo A."/>
            <person name="Tritt A."/>
            <person name="Lipzen A."/>
            <person name="He G."/>
            <person name="Yan M."/>
            <person name="Ng V."/>
            <person name="Cullen D."/>
            <person name="Martin F."/>
            <person name="Rosso M.-N."/>
            <person name="Henrissat B."/>
            <person name="Hibbett D."/>
            <person name="Martinez A.T."/>
            <person name="Grigoriev I.V."/>
        </authorList>
    </citation>
    <scope>NUCLEOTIDE SEQUENCE</scope>
    <source>
        <strain evidence="2">AH 44721</strain>
    </source>
</reference>
<dbReference type="OrthoDB" id="2959849at2759"/>
<evidence type="ECO:0000256" key="1">
    <source>
        <dbReference type="SAM" id="MobiDB-lite"/>
    </source>
</evidence>
<feature type="region of interest" description="Disordered" evidence="1">
    <location>
        <begin position="1"/>
        <end position="23"/>
    </location>
</feature>
<evidence type="ECO:0000313" key="2">
    <source>
        <dbReference type="EMBL" id="KAF8884073.1"/>
    </source>
</evidence>
<accession>A0A9P5TJ72</accession>
<proteinExistence type="predicted"/>
<evidence type="ECO:0000313" key="3">
    <source>
        <dbReference type="Proteomes" id="UP000724874"/>
    </source>
</evidence>
<dbReference type="EMBL" id="JADNYJ010000111">
    <property type="protein sequence ID" value="KAF8884073.1"/>
    <property type="molecule type" value="Genomic_DNA"/>
</dbReference>
<comment type="caution">
    <text evidence="2">The sequence shown here is derived from an EMBL/GenBank/DDBJ whole genome shotgun (WGS) entry which is preliminary data.</text>
</comment>
<protein>
    <submittedName>
        <fullName evidence="2">Uncharacterized protein</fullName>
    </submittedName>
</protein>
<feature type="compositionally biased region" description="Polar residues" evidence="1">
    <location>
        <begin position="1"/>
        <end position="11"/>
    </location>
</feature>
<gene>
    <name evidence="2" type="ORF">CPB84DRAFT_1850789</name>
</gene>
<keyword evidence="3" id="KW-1185">Reference proteome</keyword>
<name>A0A9P5TJ72_GYMJU</name>
<dbReference type="AlphaFoldDB" id="A0A9P5TJ72"/>